<dbReference type="InterPro" id="IPR012833">
    <property type="entry name" value="NrdD"/>
</dbReference>
<reference evidence="1" key="1">
    <citation type="submission" date="2013-12" db="EMBL/GenBank/DDBJ databases">
        <title>A Varibaculum cambriense genome reconstructed from a premature infant gut community with otherwise low bacterial novelty that shifts toward anaerobic metabolism during the third week of life.</title>
        <authorList>
            <person name="Brown C.T."/>
            <person name="Sharon I."/>
            <person name="Thomas B.C."/>
            <person name="Castelle C.J."/>
            <person name="Morowitz M.J."/>
            <person name="Banfield J.F."/>
        </authorList>
    </citation>
    <scope>NUCLEOTIDE SEQUENCE</scope>
</reference>
<dbReference type="GO" id="GO:0006260">
    <property type="term" value="P:DNA replication"/>
    <property type="evidence" value="ECO:0007669"/>
    <property type="project" value="InterPro"/>
</dbReference>
<name>W1XQI2_9ZZZZ</name>
<sequence length="67" mass="7764">KKMKENYSGNVFSPMGCRSFLSPWKDENGEYKFDGRFNIGVVSLNLPQIGILARGSEERYFEILDKR</sequence>
<dbReference type="AlphaFoldDB" id="W1XQI2"/>
<dbReference type="PANTHER" id="PTHR21075:SF0">
    <property type="entry name" value="ANAEROBIC RIBONUCLEOSIDE-TRIPHOSPHATE REDUCTASE"/>
    <property type="match status" value="1"/>
</dbReference>
<dbReference type="GO" id="GO:0008998">
    <property type="term" value="F:ribonucleoside-triphosphate reductase (thioredoxin) activity"/>
    <property type="evidence" value="ECO:0007669"/>
    <property type="project" value="InterPro"/>
</dbReference>
<dbReference type="EMBL" id="AZMM01014380">
    <property type="protein sequence ID" value="ETJ31114.1"/>
    <property type="molecule type" value="Genomic_DNA"/>
</dbReference>
<proteinExistence type="predicted"/>
<dbReference type="SUPFAM" id="SSF51998">
    <property type="entry name" value="PFL-like glycyl radical enzymes"/>
    <property type="match status" value="1"/>
</dbReference>
<accession>W1XQI2</accession>
<dbReference type="Pfam" id="PF13597">
    <property type="entry name" value="NRDD"/>
    <property type="match status" value="1"/>
</dbReference>
<gene>
    <name evidence="1" type="ORF">Q604_UNBC14380G0001</name>
</gene>
<protein>
    <submittedName>
        <fullName evidence="1">Anaerobic ribonucleoside-triphosphate reductase</fullName>
    </submittedName>
</protein>
<dbReference type="GO" id="GO:0004748">
    <property type="term" value="F:ribonucleoside-diphosphate reductase activity, thioredoxin disulfide as acceptor"/>
    <property type="evidence" value="ECO:0007669"/>
    <property type="project" value="TreeGrafter"/>
</dbReference>
<dbReference type="PANTHER" id="PTHR21075">
    <property type="entry name" value="ANAEROBIC RIBONUCLEOSIDE-TRIPHOSPHATE REDUCTASE"/>
    <property type="match status" value="1"/>
</dbReference>
<comment type="caution">
    <text evidence="1">The sequence shown here is derived from an EMBL/GenBank/DDBJ whole genome shotgun (WGS) entry which is preliminary data.</text>
</comment>
<dbReference type="GO" id="GO:0009265">
    <property type="term" value="P:2'-deoxyribonucleotide biosynthetic process"/>
    <property type="evidence" value="ECO:0007669"/>
    <property type="project" value="TreeGrafter"/>
</dbReference>
<dbReference type="GO" id="GO:0031250">
    <property type="term" value="C:anaerobic ribonucleoside-triphosphate reductase complex"/>
    <property type="evidence" value="ECO:0007669"/>
    <property type="project" value="TreeGrafter"/>
</dbReference>
<evidence type="ECO:0000313" key="1">
    <source>
        <dbReference type="EMBL" id="ETJ31114.1"/>
    </source>
</evidence>
<organism evidence="1">
    <name type="scientific">human gut metagenome</name>
    <dbReference type="NCBI Taxonomy" id="408170"/>
    <lineage>
        <taxon>unclassified sequences</taxon>
        <taxon>metagenomes</taxon>
        <taxon>organismal metagenomes</taxon>
    </lineage>
</organism>
<feature type="non-terminal residue" evidence="1">
    <location>
        <position position="67"/>
    </location>
</feature>
<feature type="non-terminal residue" evidence="1">
    <location>
        <position position="1"/>
    </location>
</feature>
<dbReference type="Gene3D" id="3.20.70.20">
    <property type="match status" value="1"/>
</dbReference>